<dbReference type="RefSeq" id="WP_203965598.1">
    <property type="nucleotide sequence ID" value="NZ_BOPJ01000001.1"/>
</dbReference>
<name>A0ABW8QCU1_9FLAO</name>
<dbReference type="EMBL" id="JBJGWJ010000007">
    <property type="protein sequence ID" value="MFK8294115.1"/>
    <property type="molecule type" value="Genomic_DNA"/>
</dbReference>
<keyword evidence="2" id="KW-1185">Reference proteome</keyword>
<accession>A0ABW8QCU1</accession>
<gene>
    <name evidence="1" type="ORF">ACI76L_10000</name>
</gene>
<dbReference type="Proteomes" id="UP001622370">
    <property type="component" value="Unassembled WGS sequence"/>
</dbReference>
<sequence>MVKESNLHNPLDFFVSISDANAFKNFLVEFIEYGGTPYSFVNPTTVRIPCLEDYGEWIDRDFHISYFIGNKLDEEFTRSKNLIQTYTLENTTENAVKYLKIQFSIIQTMVDKRTPFLIEYPDIFKFLKALADHIVFLLHSLDATNIQLDYEKFLKAYERSNRTIITQEEQDDLIMLVLGYMKGQNQAREIILSEADFNLLIQYTTHLVKKEEIPEIETQLSPNIHQRLLAFSFWVLHKELYTTTRIKPHFISFLKNIFSNFENVSEESIRGFWGTKTQIKKDDFLPEIIKKHLS</sequence>
<reference evidence="1 2" key="1">
    <citation type="journal article" date="2016" name="Sci. Rep.">
        <title>Whole genome sequencing identifies a novel species of the genus Capnocytophaga isolated from dog and cat bite wounds in humans.</title>
        <authorList>
            <person name="Zangenah S."/>
            <person name="Abbasi N."/>
            <person name="Andersson A.F."/>
            <person name="Bergman P."/>
        </authorList>
    </citation>
    <scope>NUCLEOTIDE SEQUENCE [LARGE SCALE GENOMIC DNA]</scope>
    <source>
        <strain evidence="1 2">W5</strain>
    </source>
</reference>
<evidence type="ECO:0000313" key="1">
    <source>
        <dbReference type="EMBL" id="MFK8294115.1"/>
    </source>
</evidence>
<protein>
    <submittedName>
        <fullName evidence="1">Uncharacterized protein</fullName>
    </submittedName>
</protein>
<organism evidence="1 2">
    <name type="scientific">Capnocytophaga stomatis</name>
    <dbReference type="NCBI Taxonomy" id="1848904"/>
    <lineage>
        <taxon>Bacteria</taxon>
        <taxon>Pseudomonadati</taxon>
        <taxon>Bacteroidota</taxon>
        <taxon>Flavobacteriia</taxon>
        <taxon>Flavobacteriales</taxon>
        <taxon>Flavobacteriaceae</taxon>
        <taxon>Capnocytophaga</taxon>
    </lineage>
</organism>
<evidence type="ECO:0000313" key="2">
    <source>
        <dbReference type="Proteomes" id="UP001622370"/>
    </source>
</evidence>
<comment type="caution">
    <text evidence="1">The sequence shown here is derived from an EMBL/GenBank/DDBJ whole genome shotgun (WGS) entry which is preliminary data.</text>
</comment>
<proteinExistence type="predicted"/>